<dbReference type="InterPro" id="IPR036397">
    <property type="entry name" value="RNaseH_sf"/>
</dbReference>
<dbReference type="InterPro" id="IPR005312">
    <property type="entry name" value="DUF1759"/>
</dbReference>
<dbReference type="InterPro" id="IPR008042">
    <property type="entry name" value="Retrotrans_Pao"/>
</dbReference>
<comment type="caution">
    <text evidence="2">The sequence shown here is derived from an EMBL/GenBank/DDBJ whole genome shotgun (WGS) entry which is preliminary data.</text>
</comment>
<feature type="domain" description="Integrase catalytic" evidence="1">
    <location>
        <begin position="1119"/>
        <end position="1294"/>
    </location>
</feature>
<protein>
    <submittedName>
        <fullName evidence="2">Integrase catalytic domain-containing protein</fullName>
    </submittedName>
</protein>
<dbReference type="Gene3D" id="3.30.420.10">
    <property type="entry name" value="Ribonuclease H-like superfamily/Ribonuclease H"/>
    <property type="match status" value="1"/>
</dbReference>
<evidence type="ECO:0000313" key="2">
    <source>
        <dbReference type="EMBL" id="GFY35723.1"/>
    </source>
</evidence>
<name>A0A8X6WIK8_TRICX</name>
<dbReference type="Pfam" id="PF03564">
    <property type="entry name" value="DUF1759"/>
    <property type="match status" value="1"/>
</dbReference>
<dbReference type="SUPFAM" id="SSF56672">
    <property type="entry name" value="DNA/RNA polymerases"/>
    <property type="match status" value="1"/>
</dbReference>
<dbReference type="GO" id="GO:0071897">
    <property type="term" value="P:DNA biosynthetic process"/>
    <property type="evidence" value="ECO:0007669"/>
    <property type="project" value="UniProtKB-ARBA"/>
</dbReference>
<reference evidence="2" key="1">
    <citation type="submission" date="2020-08" db="EMBL/GenBank/DDBJ databases">
        <title>Multicomponent nature underlies the extraordinary mechanical properties of spider dragline silk.</title>
        <authorList>
            <person name="Kono N."/>
            <person name="Nakamura H."/>
            <person name="Mori M."/>
            <person name="Yoshida Y."/>
            <person name="Ohtoshi R."/>
            <person name="Malay A.D."/>
            <person name="Moran D.A.P."/>
            <person name="Tomita M."/>
            <person name="Numata K."/>
            <person name="Arakawa K."/>
        </authorList>
    </citation>
    <scope>NUCLEOTIDE SEQUENCE</scope>
</reference>
<evidence type="ECO:0000259" key="1">
    <source>
        <dbReference type="PROSITE" id="PS50994"/>
    </source>
</evidence>
<dbReference type="Proteomes" id="UP000887159">
    <property type="component" value="Unassembled WGS sequence"/>
</dbReference>
<dbReference type="InterPro" id="IPR043502">
    <property type="entry name" value="DNA/RNA_pol_sf"/>
</dbReference>
<dbReference type="EMBL" id="BMAU01021435">
    <property type="protein sequence ID" value="GFY35723.1"/>
    <property type="molecule type" value="Genomic_DNA"/>
</dbReference>
<dbReference type="SUPFAM" id="SSF53098">
    <property type="entry name" value="Ribonuclease H-like"/>
    <property type="match status" value="1"/>
</dbReference>
<dbReference type="GO" id="GO:0015074">
    <property type="term" value="P:DNA integration"/>
    <property type="evidence" value="ECO:0007669"/>
    <property type="project" value="InterPro"/>
</dbReference>
<sequence length="1294" mass="146935">MGKKSENKNNSNVATEEKLNRLKDSIKGTLTRLEAFTSEKTINLDKIAEDYCEIETSESLEIIQLDIEDINQRIETTEVGQKLLMYSLKNSENVNINLNDNGKNSIRLPQIPLPEFSGVIAEFSNFKNQFINLISNNELLNDSQKLYYLRASLKGEAKLLESPSDSFDSLFSALEDRYENKRQLKNHTVGERGIETNSNPTRFEGQPEVAVLTYGNKCVLLNTFMIFVKSADGYRIKLRGLLDNASTICVMREDIARMLGFKFRSANQSITGINGITQSSKYSASIEVSNRDYTFARNVQFSLLPKITDVIPVSKLNISDLNIPASIELADSNFHMPGQIDILIGSELFFEILNPEQHYLQEGNVILQNTKFGYLVTGTLPQSQQQANCCLISEPSLDITVKKFFELESLPDDSKEITKSEEEIYCEEHFVSTYKRDKTGRFIVQLPIKENAETLLGYSKENAIKRLNDKINYYIPHHSVYKPEKTSTPLRVVFDASAKTSGFSLNSILLNGGIIQQDLFSIVSRFRKHEYASSADAPIKTYKLATVTYGTVSAPFLATRTLKVLSDEEKAEFPDAADVICNDSYMDDILSGESTLEGAKKLQTRLSQLLQRGGFELHKWVSNSPELLKDLSASSYVFYKEFQDAPVKTLGMLWDPKVDCITYKVKVTKRDVLSEIARLYDPLGLIGPIVTKAKIFIQELWKTKLDWSEQLPPDAMEEWMNFYEKLSKVNNFKIPRCILLPATIRIEIHGFSDASERAYAAVVYIKCFNESGQSQTRLLCSKSRVAPLKTLTIPRLELSAVLLLSRLVKKVAPILQLPIHKIWMWTDSTIALAWIKTEPHKLKTFVRNRVAEIQALSKDNHWKHVSSKNNPADLISRGCNVDELLKNEMWFSGPDLQTDEYEDNQFFPDPSYRDELKCAVTLSMTECSSNFYDKLFNVTNNFIKLIRIFSFIFRFINNIKAKESCNKEKYLTADEIKRSTEFLAKIAQLSEFKAEIDALKKGKGVSKASKLKALDPFLDENSLLRVGGRLCNADLPFEAKHQITIPSKHKFTKLLFEHMHKKFFHIGAQGLVHQIRMQFWPINGKGIARKTVHDCIACFRQKPTGVDQLMGNLPSERVTPSAPFLNSGVDFCGPFQIKFKNQRKGIFSKVYVAIFVCLATKAIHLETVTDLTTEAFIAALKRLCARRGRISTLMSDNATNFKGAAAELNRFIKLICFKNEILANYFASEAIQWKFIPPRSPNFGGLWEAGVKSFKHHLYRTLVNSKITLEEFETIIIQIEGILNSRTSISTIFR</sequence>
<dbReference type="Pfam" id="PF05380">
    <property type="entry name" value="Peptidase_A17"/>
    <property type="match status" value="1"/>
</dbReference>
<dbReference type="InterPro" id="IPR012337">
    <property type="entry name" value="RNaseH-like_sf"/>
</dbReference>
<dbReference type="InterPro" id="IPR001584">
    <property type="entry name" value="Integrase_cat-core"/>
</dbReference>
<keyword evidence="3" id="KW-1185">Reference proteome</keyword>
<organism evidence="2 3">
    <name type="scientific">Trichonephila clavipes</name>
    <name type="common">Golden silk orbweaver</name>
    <name type="synonym">Nephila clavipes</name>
    <dbReference type="NCBI Taxonomy" id="2585209"/>
    <lineage>
        <taxon>Eukaryota</taxon>
        <taxon>Metazoa</taxon>
        <taxon>Ecdysozoa</taxon>
        <taxon>Arthropoda</taxon>
        <taxon>Chelicerata</taxon>
        <taxon>Arachnida</taxon>
        <taxon>Araneae</taxon>
        <taxon>Araneomorphae</taxon>
        <taxon>Entelegynae</taxon>
        <taxon>Araneoidea</taxon>
        <taxon>Nephilidae</taxon>
        <taxon>Trichonephila</taxon>
    </lineage>
</organism>
<proteinExistence type="predicted"/>
<dbReference type="GO" id="GO:0042575">
    <property type="term" value="C:DNA polymerase complex"/>
    <property type="evidence" value="ECO:0007669"/>
    <property type="project" value="UniProtKB-ARBA"/>
</dbReference>
<dbReference type="PANTHER" id="PTHR47331">
    <property type="entry name" value="PHD-TYPE DOMAIN-CONTAINING PROTEIN"/>
    <property type="match status" value="1"/>
</dbReference>
<gene>
    <name evidence="2" type="primary">AVEN_142106_1</name>
    <name evidence="2" type="ORF">TNCV_4840991</name>
</gene>
<dbReference type="GO" id="GO:0003676">
    <property type="term" value="F:nucleic acid binding"/>
    <property type="evidence" value="ECO:0007669"/>
    <property type="project" value="InterPro"/>
</dbReference>
<dbReference type="PANTHER" id="PTHR47331:SF4">
    <property type="entry name" value="PEPTIDASE S1 DOMAIN-CONTAINING PROTEIN"/>
    <property type="match status" value="1"/>
</dbReference>
<accession>A0A8X6WIK8</accession>
<evidence type="ECO:0000313" key="3">
    <source>
        <dbReference type="Proteomes" id="UP000887159"/>
    </source>
</evidence>
<dbReference type="PROSITE" id="PS50994">
    <property type="entry name" value="INTEGRASE"/>
    <property type="match status" value="1"/>
</dbReference>